<evidence type="ECO:0000256" key="1">
    <source>
        <dbReference type="SAM" id="Phobius"/>
    </source>
</evidence>
<name>A0A1I5NUD6_9GAMM</name>
<evidence type="ECO:0000313" key="2">
    <source>
        <dbReference type="EMBL" id="SFP25337.1"/>
    </source>
</evidence>
<evidence type="ECO:0008006" key="4">
    <source>
        <dbReference type="Google" id="ProtNLM"/>
    </source>
</evidence>
<dbReference type="EMBL" id="FOWP01000007">
    <property type="protein sequence ID" value="SFP25337.1"/>
    <property type="molecule type" value="Genomic_DNA"/>
</dbReference>
<dbReference type="OrthoDB" id="7570420at2"/>
<feature type="transmembrane region" description="Helical" evidence="1">
    <location>
        <begin position="12"/>
        <end position="35"/>
    </location>
</feature>
<organism evidence="2 3">
    <name type="scientific">Ectopseudomonas composti</name>
    <dbReference type="NCBI Taxonomy" id="658457"/>
    <lineage>
        <taxon>Bacteria</taxon>
        <taxon>Pseudomonadati</taxon>
        <taxon>Pseudomonadota</taxon>
        <taxon>Gammaproteobacteria</taxon>
        <taxon>Pseudomonadales</taxon>
        <taxon>Pseudomonadaceae</taxon>
        <taxon>Ectopseudomonas</taxon>
    </lineage>
</organism>
<keyword evidence="1" id="KW-1133">Transmembrane helix</keyword>
<gene>
    <name evidence="2" type="ORF">SAMN05216601_107198</name>
</gene>
<dbReference type="Proteomes" id="UP000182400">
    <property type="component" value="Unassembled WGS sequence"/>
</dbReference>
<reference evidence="2 3" key="1">
    <citation type="submission" date="2016-10" db="EMBL/GenBank/DDBJ databases">
        <authorList>
            <person name="de Groot N.N."/>
        </authorList>
    </citation>
    <scope>NUCLEOTIDE SEQUENCE [LARGE SCALE GENOMIC DNA]</scope>
    <source>
        <strain evidence="2 3">CCUG 59231</strain>
    </source>
</reference>
<evidence type="ECO:0000313" key="3">
    <source>
        <dbReference type="Proteomes" id="UP000182400"/>
    </source>
</evidence>
<feature type="transmembrane region" description="Helical" evidence="1">
    <location>
        <begin position="41"/>
        <end position="63"/>
    </location>
</feature>
<protein>
    <recommendedName>
        <fullName evidence="4">Integral membrane protein</fullName>
    </recommendedName>
</protein>
<sequence>MSHVQPSPLLRNALLADGLLGVSTGLLLVLASHWLVDFLEVPRLLLVASALMLLPLGGLLFWLSRQPELHRLAVWAVITLNSLWVIKSVMLLVLGWVAPNIFGYAFIIGQALIVALLAELQWFGLRQSRAVVA</sequence>
<accession>A0A1I5NUD6</accession>
<keyword evidence="1" id="KW-0812">Transmembrane</keyword>
<dbReference type="AlphaFoldDB" id="A0A1I5NUD6"/>
<feature type="transmembrane region" description="Helical" evidence="1">
    <location>
        <begin position="72"/>
        <end position="95"/>
    </location>
</feature>
<dbReference type="RefSeq" id="WP_074939611.1">
    <property type="nucleotide sequence ID" value="NZ_FOWP01000007.1"/>
</dbReference>
<dbReference type="STRING" id="658457.SAMN05216601_107198"/>
<keyword evidence="1" id="KW-0472">Membrane</keyword>
<feature type="transmembrane region" description="Helical" evidence="1">
    <location>
        <begin position="101"/>
        <end position="120"/>
    </location>
</feature>
<proteinExistence type="predicted"/>